<evidence type="ECO:0000256" key="1">
    <source>
        <dbReference type="SAM" id="Coils"/>
    </source>
</evidence>
<name>A0A0F9TMW0_9ZZZZ</name>
<sequence>MSKLNKDNLVLNHKVRKAGLLSLFAENDLKALRASVADTMPPHWLDDIANQLNEKPNQAVRNQAADLWLVSNTSYDDFEALIKPLLHDNSALSADDGFTLWQSIYPSLFLHHERELTSPKPPSVVQQRALTQSSLQSILEHHFGKPVIDALRQHDKLHILQSEAELPDHLKAEYSHQLNRIAAATTADGSIYMVASKITAQTAPGIFLHEAGEHAGMATMLGNDYGRMVQQFRKLLREGDAYATWAAMRVPRNTPDANVSSEHLAYLIEKVANDQVAMQGGDSGYALGQQCLSKVRAWLFRSPVARWLEEINELDGFTLRPQDIAALARESVNSLAAELGDVPFNGDDAVSWVDSLDHAVLGELFDSSFDERKAILCTLDAEQLAGYLYGLQAAGAYDIAPLLDEYTPAIARMAAGEMGEHLIPLAGELLEVALQTETEIQVAAQLSEAGLAMAAYPNSDGSHSLQVIYKNAGDEAPDETVIEHYKEGQGSVGVEHTNSPMQAGTLAKRSIPCAIADYPALFDRYSPRSNAPAPDEAGPLFQLARDSLTFAPIEALHQLVDAGLAEDAVLAPIALSLTNPIVNTPTDPYISFKQLREALGDDSASFIMMLNEQEIYGSTVWQELVHDTDFSDLAEVFEDGRLSLDALHIPVSKLMGSNTISLVRDAGFDGAIYADIRSGNANTVWQVLDPDQASPMPSNASDETSSPVLFSLGRQWYKSALGQTISQIGKIADKNGLINADQAKSWLASQQSNGAFKKEEAEWVGINEWLSLQKSKVSVADLVGFVDKNGLQVEEVEHATFSTEVEPLVTPEQITVADYNDEFWQANSPSDNKLISKQYFSSHEEVTSYALRWFNALIAERNDTRKHNSNTTKYEVYTLPQGENYRELLLTFKQVLGKGWVIAHDATASKGEPAFSLTSPQGKTVIKTDSYSGAVKSYRSIFGKDRGYQSSHWDERNVLAHIRMKDRVDANGESVLFIEEIQSDWAQEGREFGFMNDFQPKVPVVEARIMTGHEFVTSQGMELYQAQHWLSARNASNETNGNDLVGFDDNFLIIFEDGEPFVMKPATADVSAEAEAKKYLVRLKNKVKFEYEGYEDEHGYQLPTGPFVQNTKTWTSLALRRIMAYATEQGYDKVAFIDGVQSAKRAELSNSVSKLQFFRDSSDTFQVDAFGGDGSAIVLSRFVSASSLPALVGKELAERMRNEPQGEHSYSGLDLSIGGEGMIAFYDQIIPQALRDLLRTVKTKPDVVTFDNLGASINDGMPMQFVGYAVTDEMRQRVQVGLPLFSLTTNDALAASSVSPLRDNFEQWSQGTHAVNAAGVPKVLFSVESMADDKAELLFASGMGSKRFTDFSNAWDEAESHQNDAAPSHHQITPSYISVKNPLPGASYKSPFITLTALESAVGHEMAADVFLRVGQGGGQLKATGTAGISGSVFEPALIPVALILDNPVWVEKLKQAGFDGAVYAVEHGSELTTEYRIFNQSQMLSGRPMPVITNDNAGASTRLSKVQPYHPETMAKQSTKRYSKTDLSANRNKVLQLSFQAGQKSISTNFNLDAIRGYRIGGEGNQASQHMSQQAQNTVRSLEDRITLLKDRMVWLQKAAERNEERIQATKAALNDIRNQSDQMKRFPVPNKHNLLPWKDQISNGLRKRLNGIVTLKDAEPITGMEVVWLAAATHGDLNKALALLEKAGINGADDSGELVLWNKETSLLAQHTQQASTGSRFHLAFHGSKHEFDEFDLSKMGTGEGAQVFGRGVYAAGQIPTAAYYQRMFETSGYFYEHILYETAEAMIEDVVPKICAQYPQYLESANALHKLLGVEPTVNTLEAPLRHYLNIMTFSPYHEESVRNSYPEFSEILEHVGKGVMDNKHATRDIKVMPVTGARALNEINDLSDGAMRSGLHHIESRLHWFVRNEMDDAELLEAFHTHLESVTNIEAAEAVVKAIEEKLTTTDERGHLTSQLFDAEWNLRKTKDAAEFVSTYWPLTIQRPIPSGLMYLLDIDIEDEEYFLLDSPFSDQSDLVKNALQTLAGSSSNLPIEFRDELAKAILADEPGDVLYESLFINPLKMRSEKDLVAEDFACSSLAGLGVQGIKYRDGLTRNKDSEHSYNNVIFDTSRISILSKTADLVSSIEDFGYELDEGHQAKLLHQGMR</sequence>
<dbReference type="EMBL" id="LAZR01000228">
    <property type="protein sequence ID" value="KKN80609.1"/>
    <property type="molecule type" value="Genomic_DNA"/>
</dbReference>
<proteinExistence type="predicted"/>
<keyword evidence="1" id="KW-0175">Coiled coil</keyword>
<comment type="caution">
    <text evidence="2">The sequence shown here is derived from an EMBL/GenBank/DDBJ whole genome shotgun (WGS) entry which is preliminary data.</text>
</comment>
<feature type="coiled-coil region" evidence="1">
    <location>
        <begin position="1573"/>
        <end position="1621"/>
    </location>
</feature>
<evidence type="ECO:0000313" key="2">
    <source>
        <dbReference type="EMBL" id="KKN80609.1"/>
    </source>
</evidence>
<organism evidence="2">
    <name type="scientific">marine sediment metagenome</name>
    <dbReference type="NCBI Taxonomy" id="412755"/>
    <lineage>
        <taxon>unclassified sequences</taxon>
        <taxon>metagenomes</taxon>
        <taxon>ecological metagenomes</taxon>
    </lineage>
</organism>
<accession>A0A0F9TMW0</accession>
<protein>
    <submittedName>
        <fullName evidence="2">Uncharacterized protein</fullName>
    </submittedName>
</protein>
<reference evidence="2" key="1">
    <citation type="journal article" date="2015" name="Nature">
        <title>Complex archaea that bridge the gap between prokaryotes and eukaryotes.</title>
        <authorList>
            <person name="Spang A."/>
            <person name="Saw J.H."/>
            <person name="Jorgensen S.L."/>
            <person name="Zaremba-Niedzwiedzka K."/>
            <person name="Martijn J."/>
            <person name="Lind A.E."/>
            <person name="van Eijk R."/>
            <person name="Schleper C."/>
            <person name="Guy L."/>
            <person name="Ettema T.J."/>
        </authorList>
    </citation>
    <scope>NUCLEOTIDE SEQUENCE</scope>
</reference>
<gene>
    <name evidence="2" type="ORF">LCGC14_0328280</name>
</gene>